<organism evidence="1 2">
    <name type="scientific">Catonella morbi ATCC 51271</name>
    <dbReference type="NCBI Taxonomy" id="592026"/>
    <lineage>
        <taxon>Bacteria</taxon>
        <taxon>Bacillati</taxon>
        <taxon>Bacillota</taxon>
        <taxon>Clostridia</taxon>
        <taxon>Lachnospirales</taxon>
        <taxon>Lachnospiraceae</taxon>
        <taxon>Catonella</taxon>
    </lineage>
</organism>
<dbReference type="AlphaFoldDB" id="V2Y706"/>
<protein>
    <submittedName>
        <fullName evidence="1">Uncharacterized protein</fullName>
    </submittedName>
</protein>
<dbReference type="RefSeq" id="WP_023352990.1">
    <property type="nucleotide sequence ID" value="NZ_KI535366.1"/>
</dbReference>
<evidence type="ECO:0000313" key="1">
    <source>
        <dbReference type="EMBL" id="ESL04698.1"/>
    </source>
</evidence>
<dbReference type="OrthoDB" id="2084715at2"/>
<dbReference type="Proteomes" id="UP000018227">
    <property type="component" value="Unassembled WGS sequence"/>
</dbReference>
<proteinExistence type="predicted"/>
<reference evidence="1 2" key="1">
    <citation type="submission" date="2013-06" db="EMBL/GenBank/DDBJ databases">
        <authorList>
            <person name="Weinstock G."/>
            <person name="Sodergren E."/>
            <person name="Clifton S."/>
            <person name="Fulton L."/>
            <person name="Fulton B."/>
            <person name="Courtney L."/>
            <person name="Fronick C."/>
            <person name="Harrison M."/>
            <person name="Strong C."/>
            <person name="Farmer C."/>
            <person name="Delahaunty K."/>
            <person name="Markovic C."/>
            <person name="Hall O."/>
            <person name="Minx P."/>
            <person name="Tomlinson C."/>
            <person name="Mitreva M."/>
            <person name="Nelson J."/>
            <person name="Hou S."/>
            <person name="Wollam A."/>
            <person name="Pepin K.H."/>
            <person name="Johnson M."/>
            <person name="Bhonagiri V."/>
            <person name="Nash W.E."/>
            <person name="Warren W."/>
            <person name="Chinwalla A."/>
            <person name="Mardis E.R."/>
            <person name="Wilson R.K."/>
        </authorList>
    </citation>
    <scope>NUCLEOTIDE SEQUENCE [LARGE SCALE GENOMIC DNA]</scope>
    <source>
        <strain evidence="1 2">ATCC 51271</strain>
    </source>
</reference>
<comment type="caution">
    <text evidence="1">The sequence shown here is derived from an EMBL/GenBank/DDBJ whole genome shotgun (WGS) entry which is preliminary data.</text>
</comment>
<dbReference type="EMBL" id="ACIL03000002">
    <property type="protein sequence ID" value="ESL04698.1"/>
    <property type="molecule type" value="Genomic_DNA"/>
</dbReference>
<accession>V2Y706</accession>
<name>V2Y706_9FIRM</name>
<dbReference type="STRING" id="592026.GCWU0000282_000085"/>
<evidence type="ECO:0000313" key="2">
    <source>
        <dbReference type="Proteomes" id="UP000018227"/>
    </source>
</evidence>
<keyword evidence="2" id="KW-1185">Reference proteome</keyword>
<sequence length="144" mass="16624">MFDINEENFVRSLRPFSNLQDPTNTIYDHLPYKKDINLIKESDIKLVSGNVVKYVQLVVEEPVIIDTNELSEIRIDEETNHYKLEMARREQEALLMDDVDENEIVSAETPPEEELVTGELDMESINALAAADENEDDYSFLNDD</sequence>
<dbReference type="HOGENOM" id="CLU_1792992_0_0_9"/>
<gene>
    <name evidence="1" type="ORF">GCWU0000282_000085</name>
</gene>